<accession>A0A517VB96</accession>
<dbReference type="RefSeq" id="WP_145226109.1">
    <property type="nucleotide sequence ID" value="NZ_CP036343.1"/>
</dbReference>
<dbReference type="EMBL" id="CP036343">
    <property type="protein sequence ID" value="QDT90280.1"/>
    <property type="molecule type" value="Genomic_DNA"/>
</dbReference>
<evidence type="ECO:0000313" key="3">
    <source>
        <dbReference type="Proteomes" id="UP000316855"/>
    </source>
</evidence>
<evidence type="ECO:0000313" key="2">
    <source>
        <dbReference type="EMBL" id="QDT90280.1"/>
    </source>
</evidence>
<evidence type="ECO:0000256" key="1">
    <source>
        <dbReference type="SAM" id="MobiDB-lite"/>
    </source>
</evidence>
<dbReference type="OrthoDB" id="5147934at2"/>
<gene>
    <name evidence="2" type="ORF">Pan161_19300</name>
</gene>
<name>A0A517VB96_9PLAN</name>
<dbReference type="AlphaFoldDB" id="A0A517VB96"/>
<dbReference type="KEGG" id="gax:Pan161_19300"/>
<organism evidence="2 3">
    <name type="scientific">Gimesia algae</name>
    <dbReference type="NCBI Taxonomy" id="2527971"/>
    <lineage>
        <taxon>Bacteria</taxon>
        <taxon>Pseudomonadati</taxon>
        <taxon>Planctomycetota</taxon>
        <taxon>Planctomycetia</taxon>
        <taxon>Planctomycetales</taxon>
        <taxon>Planctomycetaceae</taxon>
        <taxon>Gimesia</taxon>
    </lineage>
</organism>
<sequence>MRNSFLVASIFLMIILIGTADTTARIGDGKTPELKPPEPTLDNSDVRFEGNFFGLDLSISRRADQFAKKLSADDVNWLLKNLKHKDRFAICHVILLMHWGPPASEEKAERDLGDWYGLTVEISDKVRYQLSDRDKLHALWTKALSDPKSQFKYGKAMPIDPPFKRKQKKKQ</sequence>
<reference evidence="2 3" key="1">
    <citation type="submission" date="2019-02" db="EMBL/GenBank/DDBJ databases">
        <title>Deep-cultivation of Planctomycetes and their phenomic and genomic characterization uncovers novel biology.</title>
        <authorList>
            <person name="Wiegand S."/>
            <person name="Jogler M."/>
            <person name="Boedeker C."/>
            <person name="Pinto D."/>
            <person name="Vollmers J."/>
            <person name="Rivas-Marin E."/>
            <person name="Kohn T."/>
            <person name="Peeters S.H."/>
            <person name="Heuer A."/>
            <person name="Rast P."/>
            <person name="Oberbeckmann S."/>
            <person name="Bunk B."/>
            <person name="Jeske O."/>
            <person name="Meyerdierks A."/>
            <person name="Storesund J.E."/>
            <person name="Kallscheuer N."/>
            <person name="Luecker S."/>
            <person name="Lage O.M."/>
            <person name="Pohl T."/>
            <person name="Merkel B.J."/>
            <person name="Hornburger P."/>
            <person name="Mueller R.-W."/>
            <person name="Bruemmer F."/>
            <person name="Labrenz M."/>
            <person name="Spormann A.M."/>
            <person name="Op den Camp H."/>
            <person name="Overmann J."/>
            <person name="Amann R."/>
            <person name="Jetten M.S.M."/>
            <person name="Mascher T."/>
            <person name="Medema M.H."/>
            <person name="Devos D.P."/>
            <person name="Kaster A.-K."/>
            <person name="Ovreas L."/>
            <person name="Rohde M."/>
            <person name="Galperin M.Y."/>
            <person name="Jogler C."/>
        </authorList>
    </citation>
    <scope>NUCLEOTIDE SEQUENCE [LARGE SCALE GENOMIC DNA]</scope>
    <source>
        <strain evidence="2 3">Pan161</strain>
    </source>
</reference>
<dbReference type="Proteomes" id="UP000316855">
    <property type="component" value="Chromosome"/>
</dbReference>
<keyword evidence="3" id="KW-1185">Reference proteome</keyword>
<proteinExistence type="predicted"/>
<feature type="region of interest" description="Disordered" evidence="1">
    <location>
        <begin position="152"/>
        <end position="171"/>
    </location>
</feature>
<protein>
    <submittedName>
        <fullName evidence="2">Uncharacterized protein</fullName>
    </submittedName>
</protein>